<dbReference type="Proteomes" id="UP001595629">
    <property type="component" value="Unassembled WGS sequence"/>
</dbReference>
<reference evidence="3" key="1">
    <citation type="journal article" date="2019" name="Int. J. Syst. Evol. Microbiol.">
        <title>The Global Catalogue of Microorganisms (GCM) 10K type strain sequencing project: providing services to taxonomists for standard genome sequencing and annotation.</title>
        <authorList>
            <consortium name="The Broad Institute Genomics Platform"/>
            <consortium name="The Broad Institute Genome Sequencing Center for Infectious Disease"/>
            <person name="Wu L."/>
            <person name="Ma J."/>
        </authorList>
    </citation>
    <scope>NUCLEOTIDE SEQUENCE [LARGE SCALE GENOMIC DNA]</scope>
    <source>
        <strain evidence="3">KCTC 42911</strain>
    </source>
</reference>
<evidence type="ECO:0000259" key="1">
    <source>
        <dbReference type="Pfam" id="PF01323"/>
    </source>
</evidence>
<dbReference type="PANTHER" id="PTHR13887:SF41">
    <property type="entry name" value="THIOREDOXIN SUPERFAMILY PROTEIN"/>
    <property type="match status" value="1"/>
</dbReference>
<dbReference type="SUPFAM" id="SSF52833">
    <property type="entry name" value="Thioredoxin-like"/>
    <property type="match status" value="1"/>
</dbReference>
<organism evidence="2 3">
    <name type="scientific">Lutimaribacter marinistellae</name>
    <dbReference type="NCBI Taxonomy" id="1820329"/>
    <lineage>
        <taxon>Bacteria</taxon>
        <taxon>Pseudomonadati</taxon>
        <taxon>Pseudomonadota</taxon>
        <taxon>Alphaproteobacteria</taxon>
        <taxon>Rhodobacterales</taxon>
        <taxon>Roseobacteraceae</taxon>
        <taxon>Lutimaribacter</taxon>
    </lineage>
</organism>
<feature type="domain" description="DSBA-like thioredoxin" evidence="1">
    <location>
        <begin position="14"/>
        <end position="215"/>
    </location>
</feature>
<proteinExistence type="predicted"/>
<dbReference type="Gene3D" id="3.40.30.10">
    <property type="entry name" value="Glutaredoxin"/>
    <property type="match status" value="1"/>
</dbReference>
<evidence type="ECO:0000313" key="3">
    <source>
        <dbReference type="Proteomes" id="UP001595629"/>
    </source>
</evidence>
<dbReference type="InterPro" id="IPR001853">
    <property type="entry name" value="DSBA-like_thioredoxin_dom"/>
</dbReference>
<accession>A0ABV7THU7</accession>
<keyword evidence="3" id="KW-1185">Reference proteome</keyword>
<name>A0ABV7THU7_9RHOB</name>
<evidence type="ECO:0000313" key="2">
    <source>
        <dbReference type="EMBL" id="MFC3615119.1"/>
    </source>
</evidence>
<protein>
    <submittedName>
        <fullName evidence="2">DsbA family oxidoreductase</fullName>
    </submittedName>
</protein>
<comment type="caution">
    <text evidence="2">The sequence shown here is derived from an EMBL/GenBank/DDBJ whole genome shotgun (WGS) entry which is preliminary data.</text>
</comment>
<dbReference type="EMBL" id="JBHRXI010000016">
    <property type="protein sequence ID" value="MFC3615119.1"/>
    <property type="molecule type" value="Genomic_DNA"/>
</dbReference>
<gene>
    <name evidence="2" type="ORF">ACFORG_15235</name>
</gene>
<dbReference type="CDD" id="cd03024">
    <property type="entry name" value="DsbA_FrnE"/>
    <property type="match status" value="1"/>
</dbReference>
<dbReference type="RefSeq" id="WP_386736384.1">
    <property type="nucleotide sequence ID" value="NZ_JBHRXI010000016.1"/>
</dbReference>
<dbReference type="Pfam" id="PF01323">
    <property type="entry name" value="DSBA"/>
    <property type="match status" value="1"/>
</dbReference>
<dbReference type="InterPro" id="IPR036249">
    <property type="entry name" value="Thioredoxin-like_sf"/>
</dbReference>
<sequence>MTEQIPPQDRPVLQVDIVSDVVCPWCIIGFLQLDRALAAEGMIANLRWHPFELNPDMPLEGQNLREHITEKYGSSPADSAAARARLTELGAELGFAFRFNDDSRIWNTFRAHQLLDWAEGQGRQHPLKLALFEACFSKGQDVSDIDVLCEAAARAGLDADAARDALLSGDHEAPTREKQAFWTNRGITGVPGMVFAGRYLVTGAQGVDTYRQILQRCLAEAA</sequence>
<dbReference type="PANTHER" id="PTHR13887">
    <property type="entry name" value="GLUTATHIONE S-TRANSFERASE KAPPA"/>
    <property type="match status" value="1"/>
</dbReference>